<accession>A0A2R4C5Q1</accession>
<dbReference type="KEGG" id="masz:C9I28_03435"/>
<reference evidence="1 2" key="1">
    <citation type="submission" date="2018-03" db="EMBL/GenBank/DDBJ databases">
        <title>Massilia armeniaca sp. nov., isolated from desert soil.</title>
        <authorList>
            <person name="Huang H."/>
            <person name="Ren M."/>
        </authorList>
    </citation>
    <scope>NUCLEOTIDE SEQUENCE [LARGE SCALE GENOMIC DNA]</scope>
    <source>
        <strain evidence="1 2">ZMN-3</strain>
    </source>
</reference>
<proteinExistence type="predicted"/>
<dbReference type="EMBL" id="CP028324">
    <property type="protein sequence ID" value="AVR94868.1"/>
    <property type="molecule type" value="Genomic_DNA"/>
</dbReference>
<evidence type="ECO:0000313" key="2">
    <source>
        <dbReference type="Proteomes" id="UP000240505"/>
    </source>
</evidence>
<dbReference type="OrthoDB" id="8758964at2"/>
<gene>
    <name evidence="1" type="ORF">C9I28_03435</name>
</gene>
<protein>
    <submittedName>
        <fullName evidence="1">Uncharacterized protein</fullName>
    </submittedName>
</protein>
<evidence type="ECO:0000313" key="1">
    <source>
        <dbReference type="EMBL" id="AVR94868.1"/>
    </source>
</evidence>
<keyword evidence="2" id="KW-1185">Reference proteome</keyword>
<dbReference type="AlphaFoldDB" id="A0A2R4C5Q1"/>
<organism evidence="1 2">
    <name type="scientific">Pseudoduganella armeniaca</name>
    <dbReference type="NCBI Taxonomy" id="2072590"/>
    <lineage>
        <taxon>Bacteria</taxon>
        <taxon>Pseudomonadati</taxon>
        <taxon>Pseudomonadota</taxon>
        <taxon>Betaproteobacteria</taxon>
        <taxon>Burkholderiales</taxon>
        <taxon>Oxalobacteraceae</taxon>
        <taxon>Telluria group</taxon>
        <taxon>Pseudoduganella</taxon>
    </lineage>
</organism>
<sequence>MSTAIVTTQATGGYLDNVGRAALNFLRALFAAAPATAAASHGSTSQASLMRDRAGLLRFAQQFDEFQPSQAAELRNLAGRD</sequence>
<name>A0A2R4C5Q1_9BURK</name>
<dbReference type="Proteomes" id="UP000240505">
    <property type="component" value="Chromosome"/>
</dbReference>
<dbReference type="RefSeq" id="WP_107140219.1">
    <property type="nucleotide sequence ID" value="NZ_CP028324.1"/>
</dbReference>